<dbReference type="OrthoDB" id="9776390at2"/>
<evidence type="ECO:0000256" key="3">
    <source>
        <dbReference type="ARBA" id="ARBA00005842"/>
    </source>
</evidence>
<organism evidence="14 15">
    <name type="scientific">Secundilactobacillus oryzae JCM 18671</name>
    <dbReference type="NCBI Taxonomy" id="1291743"/>
    <lineage>
        <taxon>Bacteria</taxon>
        <taxon>Bacillati</taxon>
        <taxon>Bacillota</taxon>
        <taxon>Bacilli</taxon>
        <taxon>Lactobacillales</taxon>
        <taxon>Lactobacillaceae</taxon>
        <taxon>Secundilactobacillus</taxon>
    </lineage>
</organism>
<dbReference type="Gene3D" id="3.40.50.300">
    <property type="entry name" value="P-loop containing nucleotide triphosphate hydrolases"/>
    <property type="match status" value="1"/>
</dbReference>
<evidence type="ECO:0000256" key="10">
    <source>
        <dbReference type="HAMAP-Rule" id="MF_00185"/>
    </source>
</evidence>
<dbReference type="EMBL" id="BBJM01000001">
    <property type="protein sequence ID" value="GAK46953.1"/>
    <property type="molecule type" value="Genomic_DNA"/>
</dbReference>
<keyword evidence="6 10" id="KW-0547">Nucleotide-binding</keyword>
<evidence type="ECO:0000256" key="12">
    <source>
        <dbReference type="RuleBase" id="RU003784"/>
    </source>
</evidence>
<dbReference type="GO" id="GO:0005524">
    <property type="term" value="F:ATP binding"/>
    <property type="evidence" value="ECO:0007669"/>
    <property type="project" value="UniProtKB-UniRule"/>
</dbReference>
<comment type="function">
    <text evidence="2 10 12">Catalyzes the transfer of a dimethylallyl group onto the adenine at position 37 in tRNAs that read codons beginning with uridine, leading to the formation of N6-(dimethylallyl)adenosine (i(6)A).</text>
</comment>
<dbReference type="STRING" id="1291743.LOSG293_010520"/>
<dbReference type="GO" id="GO:0052381">
    <property type="term" value="F:tRNA dimethylallyltransferase activity"/>
    <property type="evidence" value="ECO:0007669"/>
    <property type="project" value="UniProtKB-UniRule"/>
</dbReference>
<dbReference type="InterPro" id="IPR018022">
    <property type="entry name" value="IPT"/>
</dbReference>
<dbReference type="InterPro" id="IPR027417">
    <property type="entry name" value="P-loop_NTPase"/>
</dbReference>
<dbReference type="SUPFAM" id="SSF52540">
    <property type="entry name" value="P-loop containing nucleoside triphosphate hydrolases"/>
    <property type="match status" value="1"/>
</dbReference>
<keyword evidence="7 10" id="KW-0067">ATP-binding</keyword>
<protein>
    <recommendedName>
        <fullName evidence="10">tRNA dimethylallyltransferase</fullName>
        <ecNumber evidence="10">2.5.1.75</ecNumber>
    </recommendedName>
    <alternativeName>
        <fullName evidence="10">Dimethylallyl diphosphate:tRNA dimethylallyltransferase</fullName>
        <shortName evidence="10">DMAPP:tRNA dimethylallyltransferase</shortName>
        <shortName evidence="10">DMATase</shortName>
    </alternativeName>
    <alternativeName>
        <fullName evidence="10">Isopentenyl-diphosphate:tRNA isopentenyltransferase</fullName>
        <shortName evidence="10">IPP transferase</shortName>
        <shortName evidence="10">IPPT</shortName>
        <shortName evidence="10">IPTase</shortName>
    </alternativeName>
</protein>
<accession>A0A081BFY5</accession>
<keyword evidence="15" id="KW-1185">Reference proteome</keyword>
<dbReference type="HAMAP" id="MF_00185">
    <property type="entry name" value="IPP_trans"/>
    <property type="match status" value="1"/>
</dbReference>
<evidence type="ECO:0000313" key="14">
    <source>
        <dbReference type="EMBL" id="GAK46953.1"/>
    </source>
</evidence>
<gene>
    <name evidence="10 14" type="primary">miaA</name>
    <name evidence="14" type="ORF">LOSG293_010520</name>
</gene>
<dbReference type="GO" id="GO:0006400">
    <property type="term" value="P:tRNA modification"/>
    <property type="evidence" value="ECO:0007669"/>
    <property type="project" value="TreeGrafter"/>
</dbReference>
<evidence type="ECO:0000256" key="7">
    <source>
        <dbReference type="ARBA" id="ARBA00022840"/>
    </source>
</evidence>
<comment type="similarity">
    <text evidence="3 10 13">Belongs to the IPP transferase family.</text>
</comment>
<comment type="caution">
    <text evidence="10">Lacks conserved residue(s) required for the propagation of feature annotation.</text>
</comment>
<feature type="region of interest" description="Interaction with substrate tRNA" evidence="10">
    <location>
        <begin position="34"/>
        <end position="37"/>
    </location>
</feature>
<dbReference type="Gene3D" id="1.10.20.140">
    <property type="match status" value="1"/>
</dbReference>
<dbReference type="Pfam" id="PF01715">
    <property type="entry name" value="IPPT"/>
    <property type="match status" value="1"/>
</dbReference>
<dbReference type="eggNOG" id="COG0324">
    <property type="taxonomic scope" value="Bacteria"/>
</dbReference>
<sequence length="305" mass="34512">MEKILIIAGPTAVGKTALSIELAKQYDGEIVSGDSMQVYRGLDIGTAKVTTEEQQGISHHLIDVRNFDERFSVADFVQLSSALITDIHARHKLPIIAGGTGFYLSALVDGLTLGGDEYDQDEAIRVKWRNYLQDFGEQELWNQLAAVDAPAAQKIPVSNSRRIIRALEVYERTGQRFSDQTQAKTPQYDALIVGLTTERSLLYERINQRVDLMIKAGLIDEAYELYERGGFEFQSGRGIGYKEFAGYFEGHQSLKEAVEKIKLDSRHYAKRQLTWFRNKMTVNWFDLIQNPEQKADIEGLIAGWL</sequence>
<keyword evidence="8 10" id="KW-0460">Magnesium</keyword>
<dbReference type="InterPro" id="IPR039657">
    <property type="entry name" value="Dimethylallyltransferase"/>
</dbReference>
<dbReference type="AlphaFoldDB" id="A0A081BFY5"/>
<keyword evidence="5 10" id="KW-0819">tRNA processing</keyword>
<evidence type="ECO:0000256" key="13">
    <source>
        <dbReference type="RuleBase" id="RU003785"/>
    </source>
</evidence>
<comment type="cofactor">
    <cofactor evidence="1 10">
        <name>Mg(2+)</name>
        <dbReference type="ChEBI" id="CHEBI:18420"/>
    </cofactor>
</comment>
<comment type="caution">
    <text evidence="14">The sequence shown here is derived from an EMBL/GenBank/DDBJ whole genome shotgun (WGS) entry which is preliminary data.</text>
</comment>
<comment type="catalytic activity">
    <reaction evidence="9 10 11">
        <text>adenosine(37) in tRNA + dimethylallyl diphosphate = N(6)-dimethylallyladenosine(37) in tRNA + diphosphate</text>
        <dbReference type="Rhea" id="RHEA:26482"/>
        <dbReference type="Rhea" id="RHEA-COMP:10162"/>
        <dbReference type="Rhea" id="RHEA-COMP:10375"/>
        <dbReference type="ChEBI" id="CHEBI:33019"/>
        <dbReference type="ChEBI" id="CHEBI:57623"/>
        <dbReference type="ChEBI" id="CHEBI:74411"/>
        <dbReference type="ChEBI" id="CHEBI:74415"/>
        <dbReference type="EC" id="2.5.1.75"/>
    </reaction>
</comment>
<evidence type="ECO:0000256" key="5">
    <source>
        <dbReference type="ARBA" id="ARBA00022694"/>
    </source>
</evidence>
<feature type="binding site" evidence="10">
    <location>
        <begin position="11"/>
        <end position="16"/>
    </location>
    <ligand>
        <name>substrate</name>
    </ligand>
</feature>
<feature type="binding site" evidence="10">
    <location>
        <begin position="9"/>
        <end position="16"/>
    </location>
    <ligand>
        <name>ATP</name>
        <dbReference type="ChEBI" id="CHEBI:30616"/>
    </ligand>
</feature>
<evidence type="ECO:0000256" key="8">
    <source>
        <dbReference type="ARBA" id="ARBA00022842"/>
    </source>
</evidence>
<evidence type="ECO:0000256" key="11">
    <source>
        <dbReference type="RuleBase" id="RU003783"/>
    </source>
</evidence>
<dbReference type="EC" id="2.5.1.75" evidence="10"/>
<comment type="subunit">
    <text evidence="10">Monomer.</text>
</comment>
<keyword evidence="4 10" id="KW-0808">Transferase</keyword>
<evidence type="ECO:0000256" key="6">
    <source>
        <dbReference type="ARBA" id="ARBA00022741"/>
    </source>
</evidence>
<feature type="site" description="Interaction with substrate tRNA" evidence="10">
    <location>
        <position position="125"/>
    </location>
</feature>
<reference evidence="14" key="1">
    <citation type="journal article" date="2014" name="Genome Announc.">
        <title>Draft Genome Sequence of Lactobacillus oryzae Strain SG293T.</title>
        <authorList>
            <person name="Tanizawa Y."/>
            <person name="Fujisawa T."/>
            <person name="Mochizuki T."/>
            <person name="Kaminuma E."/>
            <person name="Nakamura Y."/>
            <person name="Tohno M."/>
        </authorList>
    </citation>
    <scope>NUCLEOTIDE SEQUENCE [LARGE SCALE GENOMIC DNA]</scope>
    <source>
        <strain evidence="14">SG293</strain>
    </source>
</reference>
<feature type="site" description="Interaction with substrate tRNA" evidence="10">
    <location>
        <position position="100"/>
    </location>
</feature>
<evidence type="ECO:0000256" key="2">
    <source>
        <dbReference type="ARBA" id="ARBA00003213"/>
    </source>
</evidence>
<evidence type="ECO:0000313" key="15">
    <source>
        <dbReference type="Proteomes" id="UP000028700"/>
    </source>
</evidence>
<dbReference type="PANTHER" id="PTHR11088">
    <property type="entry name" value="TRNA DIMETHYLALLYLTRANSFERASE"/>
    <property type="match status" value="1"/>
</dbReference>
<evidence type="ECO:0000256" key="9">
    <source>
        <dbReference type="ARBA" id="ARBA00049563"/>
    </source>
</evidence>
<evidence type="ECO:0000256" key="1">
    <source>
        <dbReference type="ARBA" id="ARBA00001946"/>
    </source>
</evidence>
<dbReference type="PANTHER" id="PTHR11088:SF60">
    <property type="entry name" value="TRNA DIMETHYLALLYLTRANSFERASE"/>
    <property type="match status" value="1"/>
</dbReference>
<proteinExistence type="inferred from homology"/>
<dbReference type="NCBIfam" id="TIGR00174">
    <property type="entry name" value="miaA"/>
    <property type="match status" value="1"/>
</dbReference>
<evidence type="ECO:0000256" key="4">
    <source>
        <dbReference type="ARBA" id="ARBA00022679"/>
    </source>
</evidence>
<dbReference type="RefSeq" id="WP_034525633.1">
    <property type="nucleotide sequence ID" value="NZ_BBJM01000001.1"/>
</dbReference>
<dbReference type="Proteomes" id="UP000028700">
    <property type="component" value="Unassembled WGS sequence"/>
</dbReference>
<name>A0A081BFY5_9LACO</name>